<dbReference type="InterPro" id="IPR002933">
    <property type="entry name" value="Peptidase_M20"/>
</dbReference>
<dbReference type="NCBIfam" id="TIGR01879">
    <property type="entry name" value="hydantase"/>
    <property type="match status" value="1"/>
</dbReference>
<keyword evidence="1 3" id="KW-0378">Hydrolase</keyword>
<dbReference type="PANTHER" id="PTHR32494:SF5">
    <property type="entry name" value="ALLANTOATE AMIDOHYDROLASE"/>
    <property type="match status" value="1"/>
</dbReference>
<dbReference type="Proteomes" id="UP000075398">
    <property type="component" value="Unassembled WGS sequence"/>
</dbReference>
<sequence length="407" mass="44586">MKVRADRLEKDIEEINRFNSTPDHGISRSTFTEEYIGAINYILKEIEKIGADVRIMRGGNLRARLKGTDNNAPAVMIGSHIDTVFKGGMFDGIVGTVTSLEVLRAISENKIPHKNPIDFVIFVEEDGSRFLSVLLGSRIWAGKIKDEDLSKILDKDEISYFEAMTKSGLVPQDESILDGKKIKAMIEPHIEQSRVLESRSIPIGIVEAIAGIKQLEVTIEGVSNHAGATPMNLRNDALCGAAEIILNSEKLASQNGTSVATVGHVEVSPGKNNIIPGKVILTLDIRDRDDVTLNEITNRIINSIGPTCNNRGLIYSIKQVSYTKPVLLSKRVVEVLENSAKKQGINTLKMVSGAVHDSSVVAELTNVGMIFVPSKDGRSHCPEEYTDLKYIEMAANILLESVLELSK</sequence>
<dbReference type="Gene3D" id="3.30.70.360">
    <property type="match status" value="1"/>
</dbReference>
<dbReference type="PANTHER" id="PTHR32494">
    <property type="entry name" value="ALLANTOATE DEIMINASE-RELATED"/>
    <property type="match status" value="1"/>
</dbReference>
<evidence type="ECO:0000259" key="2">
    <source>
        <dbReference type="Pfam" id="PF07687"/>
    </source>
</evidence>
<dbReference type="AlphaFoldDB" id="A0A150IUW1"/>
<dbReference type="CDD" id="cd03884">
    <property type="entry name" value="M20_bAS"/>
    <property type="match status" value="1"/>
</dbReference>
<reference evidence="3 4" key="1">
    <citation type="journal article" date="2016" name="ISME J.">
        <title>Chasing the elusive Euryarchaeota class WSA2: genomes reveal a uniquely fastidious methyl-reducing methanogen.</title>
        <authorList>
            <person name="Nobu M.K."/>
            <person name="Narihiro T."/>
            <person name="Kuroda K."/>
            <person name="Mei R."/>
            <person name="Liu W.T."/>
        </authorList>
    </citation>
    <scope>NUCLEOTIDE SEQUENCE [LARGE SCALE GENOMIC DNA]</scope>
    <source>
        <strain evidence="3">U1lsi0528_Bin055</strain>
    </source>
</reference>
<dbReference type="Pfam" id="PF01546">
    <property type="entry name" value="Peptidase_M20"/>
    <property type="match status" value="1"/>
</dbReference>
<dbReference type="PIRSF" id="PIRSF001235">
    <property type="entry name" value="Amidase_carbamoylase"/>
    <property type="match status" value="1"/>
</dbReference>
<dbReference type="InterPro" id="IPR010158">
    <property type="entry name" value="Amidase_Cbmase"/>
</dbReference>
<accession>A0A150IUW1</accession>
<comment type="caution">
    <text evidence="3">The sequence shown here is derived from an EMBL/GenBank/DDBJ whole genome shotgun (WGS) entry which is preliminary data.</text>
</comment>
<dbReference type="SUPFAM" id="SSF55031">
    <property type="entry name" value="Bacterial exopeptidase dimerisation domain"/>
    <property type="match status" value="1"/>
</dbReference>
<dbReference type="Gene3D" id="3.40.630.10">
    <property type="entry name" value="Zn peptidases"/>
    <property type="match status" value="1"/>
</dbReference>
<dbReference type="InterPro" id="IPR011650">
    <property type="entry name" value="Peptidase_M20_dimer"/>
</dbReference>
<organism evidence="3 4">
    <name type="scientific">Candidatus Methanofastidiosum methylothiophilum</name>
    <dbReference type="NCBI Taxonomy" id="1705564"/>
    <lineage>
        <taxon>Archaea</taxon>
        <taxon>Methanobacteriati</taxon>
        <taxon>Methanobacteriota</taxon>
        <taxon>Stenosarchaea group</taxon>
        <taxon>Candidatus Methanofastidiosia</taxon>
        <taxon>Candidatus Methanofastidiosales</taxon>
        <taxon>Candidatus Methanofastidiosaceae</taxon>
        <taxon>Candidatus Methanofastidiosum</taxon>
    </lineage>
</organism>
<dbReference type="Pfam" id="PF07687">
    <property type="entry name" value="M20_dimer"/>
    <property type="match status" value="1"/>
</dbReference>
<dbReference type="PATRIC" id="fig|1705409.3.peg.1956"/>
<dbReference type="EMBL" id="LNGC01000127">
    <property type="protein sequence ID" value="KYC48801.1"/>
    <property type="molecule type" value="Genomic_DNA"/>
</dbReference>
<evidence type="ECO:0000313" key="4">
    <source>
        <dbReference type="Proteomes" id="UP000075398"/>
    </source>
</evidence>
<dbReference type="InterPro" id="IPR001261">
    <property type="entry name" value="ArgE/DapE_CS"/>
</dbReference>
<name>A0A150IUW1_9EURY</name>
<gene>
    <name evidence="3" type="ORF">AMQ22_01854</name>
</gene>
<protein>
    <submittedName>
        <fullName evidence="3">Allantoate amidohydrolase</fullName>
    </submittedName>
</protein>
<dbReference type="InterPro" id="IPR036264">
    <property type="entry name" value="Bact_exopeptidase_dim_dom"/>
</dbReference>
<feature type="domain" description="Peptidase M20 dimerisation" evidence="2">
    <location>
        <begin position="211"/>
        <end position="302"/>
    </location>
</feature>
<dbReference type="PROSITE" id="PS00758">
    <property type="entry name" value="ARGE_DAPE_CPG2_1"/>
    <property type="match status" value="1"/>
</dbReference>
<dbReference type="SUPFAM" id="SSF53187">
    <property type="entry name" value="Zn-dependent exopeptidases"/>
    <property type="match status" value="1"/>
</dbReference>
<dbReference type="GO" id="GO:0016813">
    <property type="term" value="F:hydrolase activity, acting on carbon-nitrogen (but not peptide) bonds, in linear amidines"/>
    <property type="evidence" value="ECO:0007669"/>
    <property type="project" value="InterPro"/>
</dbReference>
<dbReference type="NCBIfam" id="NF006771">
    <property type="entry name" value="PRK09290.1-5"/>
    <property type="match status" value="1"/>
</dbReference>
<evidence type="ECO:0000313" key="3">
    <source>
        <dbReference type="EMBL" id="KYC48801.1"/>
    </source>
</evidence>
<proteinExistence type="predicted"/>
<evidence type="ECO:0000256" key="1">
    <source>
        <dbReference type="ARBA" id="ARBA00022801"/>
    </source>
</evidence>